<dbReference type="RefSeq" id="WP_164346884.1">
    <property type="nucleotide sequence ID" value="NZ_JAAGLQ010000463.1"/>
</dbReference>
<sequence length="367" mass="39678">MSERHSRPEDPGGKEFGDEPELSPEEQKLSGIPAESSGASVRNIYYVAFVGALGGLLYGYDTGVISGTLNQITQDFGIGKSYELLGGTISKSAIEQMITSSVLLGAVIGALVAGPFTMRFGRRGTIVTVAVIFAVGVVLAGLSFEPLTLIGSRLFLGLAVGGSTQSIPTYIAELSPPDRRGGFVTFFNVAIGVGILSAALVNVIFSDVPWHWKIGVAAVPAVFLLVGILQLPESPRWLVHRNYINPARRVLRWVRPSGQAADREVRDIQDVVRRESDAEEGPWRALGEKWLRPALIAGIMVAIFTQITGLEMMIYYTPVILTDAGFPSTFSLQANVYVGVVYVVMTLVGKLLVDRIGRRRLMLTMLP</sequence>
<accession>A0A6N9U7Y7</accession>
<evidence type="ECO:0000313" key="12">
    <source>
        <dbReference type="Proteomes" id="UP000471293"/>
    </source>
</evidence>
<evidence type="ECO:0000256" key="7">
    <source>
        <dbReference type="RuleBase" id="RU003346"/>
    </source>
</evidence>
<comment type="caution">
    <text evidence="11">The sequence shown here is derived from an EMBL/GenBank/DDBJ whole genome shotgun (WGS) entry which is preliminary data.</text>
</comment>
<feature type="compositionally biased region" description="Basic and acidic residues" evidence="8">
    <location>
        <begin position="1"/>
        <end position="17"/>
    </location>
</feature>
<dbReference type="GO" id="GO:0022857">
    <property type="term" value="F:transmembrane transporter activity"/>
    <property type="evidence" value="ECO:0007669"/>
    <property type="project" value="InterPro"/>
</dbReference>
<feature type="transmembrane region" description="Helical" evidence="9">
    <location>
        <begin position="294"/>
        <end position="316"/>
    </location>
</feature>
<keyword evidence="4 9" id="KW-0812">Transmembrane</keyword>
<evidence type="ECO:0000256" key="5">
    <source>
        <dbReference type="ARBA" id="ARBA00022989"/>
    </source>
</evidence>
<dbReference type="SUPFAM" id="SSF103473">
    <property type="entry name" value="MFS general substrate transporter"/>
    <property type="match status" value="1"/>
</dbReference>
<feature type="non-terminal residue" evidence="11">
    <location>
        <position position="367"/>
    </location>
</feature>
<dbReference type="InterPro" id="IPR005828">
    <property type="entry name" value="MFS_sugar_transport-like"/>
</dbReference>
<evidence type="ECO:0000256" key="9">
    <source>
        <dbReference type="SAM" id="Phobius"/>
    </source>
</evidence>
<dbReference type="PROSITE" id="PS00217">
    <property type="entry name" value="SUGAR_TRANSPORT_2"/>
    <property type="match status" value="1"/>
</dbReference>
<dbReference type="PRINTS" id="PR00171">
    <property type="entry name" value="SUGRTRNSPORT"/>
</dbReference>
<feature type="transmembrane region" description="Helical" evidence="9">
    <location>
        <begin position="336"/>
        <end position="353"/>
    </location>
</feature>
<dbReference type="NCBIfam" id="TIGR00879">
    <property type="entry name" value="SP"/>
    <property type="match status" value="1"/>
</dbReference>
<dbReference type="InterPro" id="IPR050814">
    <property type="entry name" value="Myo-inositol_Transporter"/>
</dbReference>
<dbReference type="Pfam" id="PF00083">
    <property type="entry name" value="Sugar_tr"/>
    <property type="match status" value="1"/>
</dbReference>
<feature type="transmembrane region" description="Helical" evidence="9">
    <location>
        <begin position="125"/>
        <end position="144"/>
    </location>
</feature>
<feature type="transmembrane region" description="Helical" evidence="9">
    <location>
        <begin position="43"/>
        <end position="60"/>
    </location>
</feature>
<comment type="subcellular location">
    <subcellularLocation>
        <location evidence="1">Cell membrane</location>
        <topology evidence="1">Multi-pass membrane protein</topology>
    </subcellularLocation>
</comment>
<evidence type="ECO:0000256" key="8">
    <source>
        <dbReference type="SAM" id="MobiDB-lite"/>
    </source>
</evidence>
<keyword evidence="6 9" id="KW-0472">Membrane</keyword>
<dbReference type="PANTHER" id="PTHR48020">
    <property type="entry name" value="PROTON MYO-INOSITOL COTRANSPORTER"/>
    <property type="match status" value="1"/>
</dbReference>
<evidence type="ECO:0000256" key="1">
    <source>
        <dbReference type="ARBA" id="ARBA00004651"/>
    </source>
</evidence>
<feature type="transmembrane region" description="Helical" evidence="9">
    <location>
        <begin position="93"/>
        <end position="113"/>
    </location>
</feature>
<proteinExistence type="inferred from homology"/>
<dbReference type="PROSITE" id="PS50850">
    <property type="entry name" value="MFS"/>
    <property type="match status" value="1"/>
</dbReference>
<comment type="similarity">
    <text evidence="2 7">Belongs to the major facilitator superfamily. Sugar transporter (TC 2.A.1.1) family.</text>
</comment>
<feature type="transmembrane region" description="Helical" evidence="9">
    <location>
        <begin position="183"/>
        <end position="204"/>
    </location>
</feature>
<evidence type="ECO:0000256" key="2">
    <source>
        <dbReference type="ARBA" id="ARBA00010992"/>
    </source>
</evidence>
<dbReference type="Gene3D" id="1.20.1250.20">
    <property type="entry name" value="MFS general substrate transporter like domains"/>
    <property type="match status" value="1"/>
</dbReference>
<keyword evidence="3 7" id="KW-0813">Transport</keyword>
<evidence type="ECO:0000256" key="6">
    <source>
        <dbReference type="ARBA" id="ARBA00023136"/>
    </source>
</evidence>
<evidence type="ECO:0000259" key="10">
    <source>
        <dbReference type="PROSITE" id="PS50850"/>
    </source>
</evidence>
<dbReference type="InterPro" id="IPR036259">
    <property type="entry name" value="MFS_trans_sf"/>
</dbReference>
<feature type="region of interest" description="Disordered" evidence="8">
    <location>
        <begin position="1"/>
        <end position="34"/>
    </location>
</feature>
<reference evidence="11 12" key="1">
    <citation type="submission" date="2020-01" db="EMBL/GenBank/DDBJ databases">
        <title>Insect and environment-associated Actinomycetes.</title>
        <authorList>
            <person name="Currrie C."/>
            <person name="Chevrette M."/>
            <person name="Carlson C."/>
            <person name="Stubbendieck R."/>
            <person name="Wendt-Pienkowski E."/>
        </authorList>
    </citation>
    <scope>NUCLEOTIDE SEQUENCE [LARGE SCALE GENOMIC DNA]</scope>
    <source>
        <strain evidence="11 12">SID11342</strain>
    </source>
</reference>
<dbReference type="AlphaFoldDB" id="A0A6N9U7Y7"/>
<gene>
    <name evidence="11" type="ORF">G3I29_21540</name>
</gene>
<protein>
    <submittedName>
        <fullName evidence="11">Sugar porter family MFS transporter</fullName>
    </submittedName>
</protein>
<evidence type="ECO:0000256" key="3">
    <source>
        <dbReference type="ARBA" id="ARBA00022448"/>
    </source>
</evidence>
<dbReference type="InterPro" id="IPR003663">
    <property type="entry name" value="Sugar/inositol_transpt"/>
</dbReference>
<evidence type="ECO:0000313" key="11">
    <source>
        <dbReference type="EMBL" id="NEA18046.1"/>
    </source>
</evidence>
<name>A0A6N9U7Y7_STRHA</name>
<feature type="domain" description="Major facilitator superfamily (MFS) profile" evidence="10">
    <location>
        <begin position="47"/>
        <end position="367"/>
    </location>
</feature>
<dbReference type="GO" id="GO:0005886">
    <property type="term" value="C:plasma membrane"/>
    <property type="evidence" value="ECO:0007669"/>
    <property type="project" value="UniProtKB-SubCell"/>
</dbReference>
<evidence type="ECO:0000256" key="4">
    <source>
        <dbReference type="ARBA" id="ARBA00022692"/>
    </source>
</evidence>
<dbReference type="Proteomes" id="UP000471293">
    <property type="component" value="Unassembled WGS sequence"/>
</dbReference>
<dbReference type="EMBL" id="JAAGLQ010000463">
    <property type="protein sequence ID" value="NEA18046.1"/>
    <property type="molecule type" value="Genomic_DNA"/>
</dbReference>
<dbReference type="InterPro" id="IPR005829">
    <property type="entry name" value="Sugar_transporter_CS"/>
</dbReference>
<dbReference type="InterPro" id="IPR020846">
    <property type="entry name" value="MFS_dom"/>
</dbReference>
<keyword evidence="5 9" id="KW-1133">Transmembrane helix</keyword>
<organism evidence="11 12">
    <name type="scientific">Streptomyces halstedii</name>
    <dbReference type="NCBI Taxonomy" id="1944"/>
    <lineage>
        <taxon>Bacteria</taxon>
        <taxon>Bacillati</taxon>
        <taxon>Actinomycetota</taxon>
        <taxon>Actinomycetes</taxon>
        <taxon>Kitasatosporales</taxon>
        <taxon>Streptomycetaceae</taxon>
        <taxon>Streptomyces</taxon>
    </lineage>
</organism>
<dbReference type="PANTHER" id="PTHR48020:SF12">
    <property type="entry name" value="PROTON MYO-INOSITOL COTRANSPORTER"/>
    <property type="match status" value="1"/>
</dbReference>